<dbReference type="Proteomes" id="UP000031980">
    <property type="component" value="Unassembled WGS sequence"/>
</dbReference>
<dbReference type="RefSeq" id="WP_235375058.1">
    <property type="nucleotide sequence ID" value="NZ_JPIT01000018.1"/>
</dbReference>
<dbReference type="InterPro" id="IPR011990">
    <property type="entry name" value="TPR-like_helical_dom_sf"/>
</dbReference>
<dbReference type="SUPFAM" id="SSF48452">
    <property type="entry name" value="TPR-like"/>
    <property type="match status" value="1"/>
</dbReference>
<dbReference type="EMBL" id="JPIU01000039">
    <property type="protein sequence ID" value="KIO44436.1"/>
    <property type="molecule type" value="Genomic_DNA"/>
</dbReference>
<proteinExistence type="predicted"/>
<dbReference type="EMBL" id="JPIT01000018">
    <property type="protein sequence ID" value="KIO45308.1"/>
    <property type="molecule type" value="Genomic_DNA"/>
</dbReference>
<keyword evidence="1" id="KW-0472">Membrane</keyword>
<evidence type="ECO:0000313" key="3">
    <source>
        <dbReference type="EMBL" id="KIO45308.1"/>
    </source>
</evidence>
<reference evidence="2 5" key="1">
    <citation type="submission" date="2014-07" db="EMBL/GenBank/DDBJ databases">
        <title>Porphyromonadaceae bacterium OUH 308042 = ATCC BAA-2681 = DSM 28342 draft genome.</title>
        <authorList>
            <person name="Sydenham T.V."/>
            <person name="Hasman H."/>
            <person name="Justensen U.S."/>
        </authorList>
    </citation>
    <scope>NUCLEOTIDE SEQUENCE [LARGE SCALE GENOMIC DNA]</scope>
    <source>
        <strain evidence="2 5">OUH 308042</strain>
    </source>
</reference>
<evidence type="ECO:0000313" key="4">
    <source>
        <dbReference type="Proteomes" id="UP000031937"/>
    </source>
</evidence>
<organism evidence="2 5">
    <name type="scientific">Sanguibacteroides justesenii</name>
    <dbReference type="NCBI Taxonomy" id="1547597"/>
    <lineage>
        <taxon>Bacteria</taxon>
        <taxon>Pseudomonadati</taxon>
        <taxon>Bacteroidota</taxon>
        <taxon>Bacteroidia</taxon>
        <taxon>Bacteroidales</taxon>
        <taxon>Porphyromonadaceae</taxon>
        <taxon>Sanguibacteroides</taxon>
    </lineage>
</organism>
<protein>
    <recommendedName>
        <fullName evidence="6">Tetratricopeptide repeat protein</fullName>
    </recommendedName>
</protein>
<sequence>MQKTAEYAKEIKKRKLGYLLRQLGFYTCIFLSLLPAGCATWYQRTAEFQSAVTSGNFEKANKLLAKDKKQANGKNRILYYLNKGYTEFMLGNHEASNQAFETAEILTDEQTKNLLNEAAVLVTNPEARPYHPEDFEVIMINYYKALNYLEMNDMEGALVEVRKINIKLNQLNDKYPDNKNRYQQDAFAHLLMGLIYDAAGDINNAFIAYRNAYEVYQTDYVKNFGVYPPEQLKKDLLRTAYKCGFTDELRKYEKVFGITYAPSADPTHGELVFFWLNGFGPVKSEWSLNFAKQKRGDGAIVFYNQELGLAFPFFIGNLNDNEKQSLADLQVLRVVFPKYMKRNPLYSKGSITLSGQVYPFELAEDINEIAFKTLHDRMVRELSNSLLRVATKKGIEYAARKQNEWLGFAVGLANAITEKADTRNWQTLPYSVYYARLPLSSGENRIDLRFSSDKAAPLIQPITVESHSRKTHFRVFQTMDIQNNH</sequence>
<comment type="caution">
    <text evidence="2">The sequence shown here is derived from an EMBL/GenBank/DDBJ whole genome shotgun (WGS) entry which is preliminary data.</text>
</comment>
<keyword evidence="1" id="KW-1133">Transmembrane helix</keyword>
<keyword evidence="1" id="KW-0812">Transmembrane</keyword>
<evidence type="ECO:0000313" key="2">
    <source>
        <dbReference type="EMBL" id="KIO44436.1"/>
    </source>
</evidence>
<evidence type="ECO:0000256" key="1">
    <source>
        <dbReference type="SAM" id="Phobius"/>
    </source>
</evidence>
<dbReference type="Proteomes" id="UP000031937">
    <property type="component" value="Unassembled WGS sequence"/>
</dbReference>
<keyword evidence="5" id="KW-1185">Reference proteome</keyword>
<feature type="transmembrane region" description="Helical" evidence="1">
    <location>
        <begin position="23"/>
        <end position="42"/>
    </location>
</feature>
<dbReference type="Gene3D" id="1.25.40.10">
    <property type="entry name" value="Tetratricopeptide repeat domain"/>
    <property type="match status" value="1"/>
</dbReference>
<gene>
    <name evidence="2" type="ORF">BA92_09555</name>
    <name evidence="3" type="ORF">IE90_07770</name>
</gene>
<evidence type="ECO:0008006" key="6">
    <source>
        <dbReference type="Google" id="ProtNLM"/>
    </source>
</evidence>
<evidence type="ECO:0000313" key="5">
    <source>
        <dbReference type="Proteomes" id="UP000031980"/>
    </source>
</evidence>
<accession>A0A0C3RDQ9</accession>
<name>A0A0C3RDQ9_9PORP</name>
<reference evidence="3 4" key="2">
    <citation type="submission" date="2014-07" db="EMBL/GenBank/DDBJ databases">
        <title>Porphyromonadaceae bacterium OUH 334697 = ATCC BAA-2682 = DSM 28341 draft genome.</title>
        <authorList>
            <person name="Sydenham T.V."/>
            <person name="Hasman H."/>
            <person name="Justesen U.S."/>
        </authorList>
    </citation>
    <scope>NUCLEOTIDE SEQUENCE [LARGE SCALE GENOMIC DNA]</scope>
    <source>
        <strain evidence="3 4">OUH 334697</strain>
    </source>
</reference>
<dbReference type="AlphaFoldDB" id="A0A0C3RDQ9"/>